<evidence type="ECO:0000313" key="3">
    <source>
        <dbReference type="Proteomes" id="UP001501729"/>
    </source>
</evidence>
<keyword evidence="1" id="KW-1133">Transmembrane helix</keyword>
<dbReference type="AlphaFoldDB" id="A0AAV3UFE1"/>
<evidence type="ECO:0000256" key="1">
    <source>
        <dbReference type="SAM" id="Phobius"/>
    </source>
</evidence>
<organism evidence="2 3">
    <name type="scientific">Haladaptatus pallidirubidus</name>
    <dbReference type="NCBI Taxonomy" id="1008152"/>
    <lineage>
        <taxon>Archaea</taxon>
        <taxon>Methanobacteriati</taxon>
        <taxon>Methanobacteriota</taxon>
        <taxon>Stenosarchaea group</taxon>
        <taxon>Halobacteria</taxon>
        <taxon>Halobacteriales</taxon>
        <taxon>Haladaptataceae</taxon>
        <taxon>Haladaptatus</taxon>
    </lineage>
</organism>
<dbReference type="RefSeq" id="WP_227776461.1">
    <property type="nucleotide sequence ID" value="NZ_BAABKX010000001.1"/>
</dbReference>
<dbReference type="Proteomes" id="UP001501729">
    <property type="component" value="Unassembled WGS sequence"/>
</dbReference>
<gene>
    <name evidence="2" type="ORF">GCM10025751_16880</name>
</gene>
<dbReference type="GeneID" id="68612282"/>
<feature type="transmembrane region" description="Helical" evidence="1">
    <location>
        <begin position="31"/>
        <end position="53"/>
    </location>
</feature>
<protein>
    <submittedName>
        <fullName evidence="2">Uncharacterized protein</fullName>
    </submittedName>
</protein>
<keyword evidence="3" id="KW-1185">Reference proteome</keyword>
<keyword evidence="1" id="KW-0472">Membrane</keyword>
<accession>A0AAV3UFE1</accession>
<comment type="caution">
    <text evidence="2">The sequence shown here is derived from an EMBL/GenBank/DDBJ whole genome shotgun (WGS) entry which is preliminary data.</text>
</comment>
<proteinExistence type="predicted"/>
<reference evidence="2 3" key="1">
    <citation type="journal article" date="2019" name="Int. J. Syst. Evol. Microbiol.">
        <title>The Global Catalogue of Microorganisms (GCM) 10K type strain sequencing project: providing services to taxonomists for standard genome sequencing and annotation.</title>
        <authorList>
            <consortium name="The Broad Institute Genomics Platform"/>
            <consortium name="The Broad Institute Genome Sequencing Center for Infectious Disease"/>
            <person name="Wu L."/>
            <person name="Ma J."/>
        </authorList>
    </citation>
    <scope>NUCLEOTIDE SEQUENCE [LARGE SCALE GENOMIC DNA]</scope>
    <source>
        <strain evidence="2 3">JCM 17504</strain>
    </source>
</reference>
<evidence type="ECO:0000313" key="2">
    <source>
        <dbReference type="EMBL" id="GAA5046956.1"/>
    </source>
</evidence>
<keyword evidence="1" id="KW-0812">Transmembrane</keyword>
<dbReference type="EMBL" id="BAABKX010000001">
    <property type="protein sequence ID" value="GAA5046956.1"/>
    <property type="molecule type" value="Genomic_DNA"/>
</dbReference>
<sequence length="57" mass="5993">MKTTNALLLGILLVLFGGVASLGNELVPYEWAVITLWVGLAVGVGGVVFNEFVQSES</sequence>
<name>A0AAV3UFE1_9EURY</name>